<feature type="compositionally biased region" description="Basic and acidic residues" evidence="1">
    <location>
        <begin position="394"/>
        <end position="407"/>
    </location>
</feature>
<dbReference type="EMBL" id="JALLKP010000001">
    <property type="protein sequence ID" value="KAK2197179.1"/>
    <property type="molecule type" value="Genomic_DNA"/>
</dbReference>
<sequence>MISRSYITLVFAFLLNMQYLCYGCDNCNDQEECKGENCNNEKPFKYATDTSLEHLVAAPSSKSLEALPKIDNTASMSSENVNEDRQNPLRNLRGKQSKYEEEDDDDMIEENTSTASDIDSEKKTNEDVEPVNLINKYFGVRNPDKIETVGKVINKDLNKSSKTATYMKGLLNEKTGGKEKGKEYMSSEAVYKNLTLDESRPIVVAVGVPKETFNNTKDKLKTEETPTKVIDNIEDEVDEKEKDSIGIIDDEEEESKKDTKRSSKSSDDEEEESKKDTKRSSKSSDDEEEESKKESRTHNESKEESKSRKSRTLLSEQDEEEDDTTHSKKTKRPGRVDTSKFENPDAGKGLSDIGHFDDEDDNKSESGDSDDDIQLADDNDSEDSETGVHKKKQTKESKKTTKESEEFVPAKDLKDCNKRLKDALELNEMLKAHHNNYE</sequence>
<feature type="compositionally biased region" description="Basic and acidic residues" evidence="1">
    <location>
        <begin position="216"/>
        <end position="226"/>
    </location>
</feature>
<feature type="compositionally biased region" description="Basic and acidic residues" evidence="1">
    <location>
        <begin position="254"/>
        <end position="307"/>
    </location>
</feature>
<name>A0AAD9PLX1_9APIC</name>
<proteinExistence type="predicted"/>
<organism evidence="3 4">
    <name type="scientific">Babesia duncani</name>
    <dbReference type="NCBI Taxonomy" id="323732"/>
    <lineage>
        <taxon>Eukaryota</taxon>
        <taxon>Sar</taxon>
        <taxon>Alveolata</taxon>
        <taxon>Apicomplexa</taxon>
        <taxon>Aconoidasida</taxon>
        <taxon>Piroplasmida</taxon>
        <taxon>Babesiidae</taxon>
        <taxon>Babesia</taxon>
    </lineage>
</organism>
<evidence type="ECO:0000313" key="4">
    <source>
        <dbReference type="Proteomes" id="UP001214638"/>
    </source>
</evidence>
<dbReference type="RefSeq" id="XP_067804021.1">
    <property type="nucleotide sequence ID" value="XM_067945230.1"/>
</dbReference>
<feature type="signal peptide" evidence="2">
    <location>
        <begin position="1"/>
        <end position="23"/>
    </location>
</feature>
<evidence type="ECO:0000256" key="1">
    <source>
        <dbReference type="SAM" id="MobiDB-lite"/>
    </source>
</evidence>
<reference evidence="3" key="1">
    <citation type="journal article" date="2023" name="Nat. Microbiol.">
        <title>Babesia duncani multi-omics identifies virulence factors and drug targets.</title>
        <authorList>
            <person name="Singh P."/>
            <person name="Lonardi S."/>
            <person name="Liang Q."/>
            <person name="Vydyam P."/>
            <person name="Khabirova E."/>
            <person name="Fang T."/>
            <person name="Gihaz S."/>
            <person name="Thekkiniath J."/>
            <person name="Munshi M."/>
            <person name="Abel S."/>
            <person name="Ciampossin L."/>
            <person name="Batugedara G."/>
            <person name="Gupta M."/>
            <person name="Lu X.M."/>
            <person name="Lenz T."/>
            <person name="Chakravarty S."/>
            <person name="Cornillot E."/>
            <person name="Hu Y."/>
            <person name="Ma W."/>
            <person name="Gonzalez L.M."/>
            <person name="Sanchez S."/>
            <person name="Estrada K."/>
            <person name="Sanchez-Flores A."/>
            <person name="Montero E."/>
            <person name="Harb O.S."/>
            <person name="Le Roch K.G."/>
            <person name="Mamoun C.B."/>
        </authorList>
    </citation>
    <scope>NUCLEOTIDE SEQUENCE</scope>
    <source>
        <strain evidence="3">WA1</strain>
    </source>
</reference>
<dbReference type="AlphaFoldDB" id="A0AAD9PLX1"/>
<evidence type="ECO:0000256" key="2">
    <source>
        <dbReference type="SAM" id="SignalP"/>
    </source>
</evidence>
<comment type="caution">
    <text evidence="3">The sequence shown here is derived from an EMBL/GenBank/DDBJ whole genome shotgun (WGS) entry which is preliminary data.</text>
</comment>
<feature type="chain" id="PRO_5042044072" evidence="2">
    <location>
        <begin position="24"/>
        <end position="438"/>
    </location>
</feature>
<gene>
    <name evidence="3" type="ORF">BdWA1_000178</name>
</gene>
<evidence type="ECO:0000313" key="3">
    <source>
        <dbReference type="EMBL" id="KAK2197179.1"/>
    </source>
</evidence>
<accession>A0AAD9PLX1</accession>
<feature type="region of interest" description="Disordered" evidence="1">
    <location>
        <begin position="209"/>
        <end position="407"/>
    </location>
</feature>
<feature type="compositionally biased region" description="Acidic residues" evidence="1">
    <location>
        <begin position="357"/>
        <end position="385"/>
    </location>
</feature>
<dbReference type="Proteomes" id="UP001214638">
    <property type="component" value="Unassembled WGS sequence"/>
</dbReference>
<keyword evidence="4" id="KW-1185">Reference proteome</keyword>
<feature type="compositionally biased region" description="Basic and acidic residues" evidence="1">
    <location>
        <begin position="334"/>
        <end position="345"/>
    </location>
</feature>
<protein>
    <submittedName>
        <fullName evidence="3">Uncharacterized protein</fullName>
    </submittedName>
</protein>
<feature type="region of interest" description="Disordered" evidence="1">
    <location>
        <begin position="71"/>
        <end position="124"/>
    </location>
</feature>
<dbReference type="KEGG" id="bdw:94334476"/>
<feature type="compositionally biased region" description="Acidic residues" evidence="1">
    <location>
        <begin position="100"/>
        <end position="109"/>
    </location>
</feature>
<dbReference type="GeneID" id="94334476"/>
<keyword evidence="2" id="KW-0732">Signal</keyword>